<dbReference type="CDD" id="cd00038">
    <property type="entry name" value="CAP_ED"/>
    <property type="match status" value="1"/>
</dbReference>
<name>A0A1G6PLM7_9BURK</name>
<dbReference type="InterPro" id="IPR018490">
    <property type="entry name" value="cNMP-bd_dom_sf"/>
</dbReference>
<sequence>MDSPFSAVSAAAPCQSCACRSHCLLGRAPREVQWDCGLVERRFRKGERLTAQGQAAPVLQIVKVGTVLLHRRGAEGQDLPVGMAGCGQALGTTALFAAPAELSATAVSDGRLCEMPVAALAVRHGGPAVAGWLEALSREHARTQAQLADWSRLLRVRGATARLAGALLLLADLQRSSLVRLPTQALLASLLATTRETVARGLAHIEGAGGLVRQDRWHCAIARPRLEALAQGAAGGPVAEMQAVRPAGVGAALAQPSFSRACTSAASACAPLP</sequence>
<dbReference type="Pfam" id="PF00027">
    <property type="entry name" value="cNMP_binding"/>
    <property type="match status" value="1"/>
</dbReference>
<dbReference type="RefSeq" id="WP_092741529.1">
    <property type="nucleotide sequence ID" value="NZ_FMZC01000003.1"/>
</dbReference>
<evidence type="ECO:0000256" key="3">
    <source>
        <dbReference type="ARBA" id="ARBA00023163"/>
    </source>
</evidence>
<evidence type="ECO:0000259" key="5">
    <source>
        <dbReference type="PROSITE" id="PS51063"/>
    </source>
</evidence>
<dbReference type="Gene3D" id="1.10.10.10">
    <property type="entry name" value="Winged helix-like DNA-binding domain superfamily/Winged helix DNA-binding domain"/>
    <property type="match status" value="1"/>
</dbReference>
<gene>
    <name evidence="6" type="ORF">SAMN05192589_103258</name>
</gene>
<dbReference type="SUPFAM" id="SSF46785">
    <property type="entry name" value="Winged helix' DNA-binding domain"/>
    <property type="match status" value="1"/>
</dbReference>
<dbReference type="PROSITE" id="PS50042">
    <property type="entry name" value="CNMP_BINDING_3"/>
    <property type="match status" value="1"/>
</dbReference>
<evidence type="ECO:0000313" key="6">
    <source>
        <dbReference type="EMBL" id="SDC80307.1"/>
    </source>
</evidence>
<dbReference type="InterPro" id="IPR012318">
    <property type="entry name" value="HTH_CRP"/>
</dbReference>
<feature type="domain" description="Cyclic nucleotide-binding" evidence="4">
    <location>
        <begin position="38"/>
        <end position="108"/>
    </location>
</feature>
<feature type="domain" description="HTH crp-type" evidence="5">
    <location>
        <begin position="157"/>
        <end position="225"/>
    </location>
</feature>
<evidence type="ECO:0000259" key="4">
    <source>
        <dbReference type="PROSITE" id="PS50042"/>
    </source>
</evidence>
<dbReference type="AlphaFoldDB" id="A0A1G6PLM7"/>
<keyword evidence="6" id="KW-0808">Transferase</keyword>
<evidence type="ECO:0000256" key="2">
    <source>
        <dbReference type="ARBA" id="ARBA00023125"/>
    </source>
</evidence>
<accession>A0A1G6PLM7</accession>
<proteinExistence type="predicted"/>
<dbReference type="InterPro" id="IPR036388">
    <property type="entry name" value="WH-like_DNA-bd_sf"/>
</dbReference>
<dbReference type="Gene3D" id="2.60.120.10">
    <property type="entry name" value="Jelly Rolls"/>
    <property type="match status" value="1"/>
</dbReference>
<dbReference type="STRING" id="187868.SAMN05192589_103258"/>
<dbReference type="InterPro" id="IPR000595">
    <property type="entry name" value="cNMP-bd_dom"/>
</dbReference>
<keyword evidence="3" id="KW-0804">Transcription</keyword>
<evidence type="ECO:0000313" key="7">
    <source>
        <dbReference type="Proteomes" id="UP000198781"/>
    </source>
</evidence>
<dbReference type="EMBL" id="FMZC01000003">
    <property type="protein sequence ID" value="SDC80307.1"/>
    <property type="molecule type" value="Genomic_DNA"/>
</dbReference>
<keyword evidence="7" id="KW-1185">Reference proteome</keyword>
<dbReference type="SUPFAM" id="SSF51206">
    <property type="entry name" value="cAMP-binding domain-like"/>
    <property type="match status" value="1"/>
</dbReference>
<dbReference type="GO" id="GO:0006355">
    <property type="term" value="P:regulation of DNA-templated transcription"/>
    <property type="evidence" value="ECO:0007669"/>
    <property type="project" value="InterPro"/>
</dbReference>
<reference evidence="6 7" key="1">
    <citation type="submission" date="2016-10" db="EMBL/GenBank/DDBJ databases">
        <authorList>
            <person name="de Groot N.N."/>
        </authorList>
    </citation>
    <scope>NUCLEOTIDE SEQUENCE [LARGE SCALE GENOMIC DNA]</scope>
    <source>
        <strain evidence="6 7">DSM 16619</strain>
    </source>
</reference>
<dbReference type="InterPro" id="IPR014710">
    <property type="entry name" value="RmlC-like_jellyroll"/>
</dbReference>
<organism evidence="6 7">
    <name type="scientific">Paracidovorax valerianellae</name>
    <dbReference type="NCBI Taxonomy" id="187868"/>
    <lineage>
        <taxon>Bacteria</taxon>
        <taxon>Pseudomonadati</taxon>
        <taxon>Pseudomonadota</taxon>
        <taxon>Betaproteobacteria</taxon>
        <taxon>Burkholderiales</taxon>
        <taxon>Comamonadaceae</taxon>
        <taxon>Paracidovorax</taxon>
    </lineage>
</organism>
<dbReference type="OrthoDB" id="8811202at2"/>
<evidence type="ECO:0000256" key="1">
    <source>
        <dbReference type="ARBA" id="ARBA00023015"/>
    </source>
</evidence>
<dbReference type="GO" id="GO:0016301">
    <property type="term" value="F:kinase activity"/>
    <property type="evidence" value="ECO:0007669"/>
    <property type="project" value="UniProtKB-KW"/>
</dbReference>
<keyword evidence="2" id="KW-0238">DNA-binding</keyword>
<dbReference type="PROSITE" id="PS51063">
    <property type="entry name" value="HTH_CRP_2"/>
    <property type="match status" value="1"/>
</dbReference>
<dbReference type="InterPro" id="IPR036390">
    <property type="entry name" value="WH_DNA-bd_sf"/>
</dbReference>
<protein>
    <submittedName>
        <fullName evidence="6">cAMP-binding domain of CRP or a regulatory subunit of cAMP-dependent protein kinases</fullName>
    </submittedName>
</protein>
<dbReference type="Pfam" id="PF13545">
    <property type="entry name" value="HTH_Crp_2"/>
    <property type="match status" value="1"/>
</dbReference>
<dbReference type="GO" id="GO:0003677">
    <property type="term" value="F:DNA binding"/>
    <property type="evidence" value="ECO:0007669"/>
    <property type="project" value="UniProtKB-KW"/>
</dbReference>
<keyword evidence="6" id="KW-0418">Kinase</keyword>
<dbReference type="Proteomes" id="UP000198781">
    <property type="component" value="Unassembled WGS sequence"/>
</dbReference>
<keyword evidence="1" id="KW-0805">Transcription regulation</keyword>